<protein>
    <submittedName>
        <fullName evidence="1">Uncharacterized protein</fullName>
    </submittedName>
</protein>
<sequence>MPGLMVKHEQSTDVIRLPSLRARFGLASSTIVANCTASAEKANHEQTEKLRDGEVLTQIGCRQGSWNHLLRSEDDKEGECLKRKESQLQIVDGPRLTLIMYSDHMAYL</sequence>
<organism evidence="1 2">
    <name type="scientific">Ramazzottius varieornatus</name>
    <name type="common">Water bear</name>
    <name type="synonym">Tardigrade</name>
    <dbReference type="NCBI Taxonomy" id="947166"/>
    <lineage>
        <taxon>Eukaryota</taxon>
        <taxon>Metazoa</taxon>
        <taxon>Ecdysozoa</taxon>
        <taxon>Tardigrada</taxon>
        <taxon>Eutardigrada</taxon>
        <taxon>Parachela</taxon>
        <taxon>Hypsibioidea</taxon>
        <taxon>Ramazzottiidae</taxon>
        <taxon>Ramazzottius</taxon>
    </lineage>
</organism>
<dbReference type="Proteomes" id="UP000186922">
    <property type="component" value="Unassembled WGS sequence"/>
</dbReference>
<gene>
    <name evidence="1" type="primary">RvY_08930-1</name>
    <name evidence="1" type="synonym">RvY_08930.1</name>
    <name evidence="1" type="ORF">RvY_08930</name>
</gene>
<comment type="caution">
    <text evidence="1">The sequence shown here is derived from an EMBL/GenBank/DDBJ whole genome shotgun (WGS) entry which is preliminary data.</text>
</comment>
<evidence type="ECO:0000313" key="2">
    <source>
        <dbReference type="Proteomes" id="UP000186922"/>
    </source>
</evidence>
<reference evidence="1 2" key="1">
    <citation type="journal article" date="2016" name="Nat. Commun.">
        <title>Extremotolerant tardigrade genome and improved radiotolerance of human cultured cells by tardigrade-unique protein.</title>
        <authorList>
            <person name="Hashimoto T."/>
            <person name="Horikawa D.D."/>
            <person name="Saito Y."/>
            <person name="Kuwahara H."/>
            <person name="Kozuka-Hata H."/>
            <person name="Shin-I T."/>
            <person name="Minakuchi Y."/>
            <person name="Ohishi K."/>
            <person name="Motoyama A."/>
            <person name="Aizu T."/>
            <person name="Enomoto A."/>
            <person name="Kondo K."/>
            <person name="Tanaka S."/>
            <person name="Hara Y."/>
            <person name="Koshikawa S."/>
            <person name="Sagara H."/>
            <person name="Miura T."/>
            <person name="Yokobori S."/>
            <person name="Miyagawa K."/>
            <person name="Suzuki Y."/>
            <person name="Kubo T."/>
            <person name="Oyama M."/>
            <person name="Kohara Y."/>
            <person name="Fujiyama A."/>
            <person name="Arakawa K."/>
            <person name="Katayama T."/>
            <person name="Toyoda A."/>
            <person name="Kunieda T."/>
        </authorList>
    </citation>
    <scope>NUCLEOTIDE SEQUENCE [LARGE SCALE GENOMIC DNA]</scope>
    <source>
        <strain evidence="1 2">YOKOZUNA-1</strain>
    </source>
</reference>
<evidence type="ECO:0000313" key="1">
    <source>
        <dbReference type="EMBL" id="GAU97676.1"/>
    </source>
</evidence>
<proteinExistence type="predicted"/>
<name>A0A1D1V7M4_RAMVA</name>
<accession>A0A1D1V7M4</accession>
<dbReference type="AlphaFoldDB" id="A0A1D1V7M4"/>
<dbReference type="EMBL" id="BDGG01000004">
    <property type="protein sequence ID" value="GAU97676.1"/>
    <property type="molecule type" value="Genomic_DNA"/>
</dbReference>
<keyword evidence="2" id="KW-1185">Reference proteome</keyword>